<evidence type="ECO:0000259" key="1">
    <source>
        <dbReference type="Pfam" id="PF10091"/>
    </source>
</evidence>
<reference evidence="2" key="1">
    <citation type="submission" date="2021-04" db="EMBL/GenBank/DDBJ databases">
        <title>Ouciella asimina sp. nov., isolated from the surface seawater in the hydrothermal field of Okinawa Trough.</title>
        <authorList>
            <person name="Shuang W."/>
        </authorList>
    </citation>
    <scope>NUCLEOTIDE SEQUENCE</scope>
    <source>
        <strain evidence="2">LXI357</strain>
    </source>
</reference>
<dbReference type="PROSITE" id="PS51257">
    <property type="entry name" value="PROKAR_LIPOPROTEIN"/>
    <property type="match status" value="1"/>
</dbReference>
<dbReference type="RefSeq" id="WP_430980887.1">
    <property type="nucleotide sequence ID" value="NZ_JAGRQC010000001.1"/>
</dbReference>
<dbReference type="Pfam" id="PF10091">
    <property type="entry name" value="Glycoamylase"/>
    <property type="match status" value="1"/>
</dbReference>
<dbReference type="Proteomes" id="UP000676996">
    <property type="component" value="Unassembled WGS sequence"/>
</dbReference>
<dbReference type="EMBL" id="JAGRQC010000001">
    <property type="protein sequence ID" value="MBR0551036.1"/>
    <property type="molecule type" value="Genomic_DNA"/>
</dbReference>
<keyword evidence="3" id="KW-1185">Reference proteome</keyword>
<dbReference type="Gene3D" id="1.50.10.140">
    <property type="match status" value="1"/>
</dbReference>
<gene>
    <name evidence="2" type="ORF">J7S20_00785</name>
</gene>
<dbReference type="InterPro" id="IPR019282">
    <property type="entry name" value="Glycoamylase-like_cons_dom"/>
</dbReference>
<evidence type="ECO:0000313" key="2">
    <source>
        <dbReference type="EMBL" id="MBR0551036.1"/>
    </source>
</evidence>
<evidence type="ECO:0000313" key="3">
    <source>
        <dbReference type="Proteomes" id="UP000676996"/>
    </source>
</evidence>
<proteinExistence type="predicted"/>
<feature type="domain" description="Glycoamylase-like" evidence="1">
    <location>
        <begin position="215"/>
        <end position="460"/>
    </location>
</feature>
<dbReference type="PIRSF" id="PIRSF028431">
    <property type="entry name" value="UCP028431"/>
    <property type="match status" value="1"/>
</dbReference>
<name>A0A8T4IFK3_9SPHN</name>
<protein>
    <submittedName>
        <fullName evidence="2">Tat pathway signal protein</fullName>
    </submittedName>
</protein>
<comment type="caution">
    <text evidence="2">The sequence shown here is derived from an EMBL/GenBank/DDBJ whole genome shotgun (WGS) entry which is preliminary data.</text>
</comment>
<dbReference type="AlphaFoldDB" id="A0A8T4IFK3"/>
<accession>A0A8T4IFK3</accession>
<organism evidence="2 3">
    <name type="scientific">Stakelama marina</name>
    <dbReference type="NCBI Taxonomy" id="2826939"/>
    <lineage>
        <taxon>Bacteria</taxon>
        <taxon>Pseudomonadati</taxon>
        <taxon>Pseudomonadota</taxon>
        <taxon>Alphaproteobacteria</taxon>
        <taxon>Sphingomonadales</taxon>
        <taxon>Sphingomonadaceae</taxon>
        <taxon>Stakelama</taxon>
    </lineage>
</organism>
<sequence>MIDRRTLMSGTATLMGTGLLAGCAGIGSVAPQSPPVATTDASLLDDVEERTFRFFWDTTNAKNGLAPDRWPSRPFASIAATGFALTSYPIGVDRGWITRDQARERTLATLRFFHDAPQGPGKTGVSGYKGFFYHFLDLDTGLRRGRTELSSVDTTLLLGGILFAAQWFDRDTAEEREIRDLAHAIYARVEWPFFQNHAPAISMGWHPESGFTPADWVGYNEGMLVNILALGAPDHAVGPEIWDAWCATYGKNWRGSTPETKFLAFAPHFGHQYSHSWVDFRGIRDKVMRGIGSDYFENSRRATYAQRAYAIANPMGWKEYSKDIWGLTACDGPASVKHVYNGQERQFRSYSARGPESMPDGFDDGTIAPTAAVASIAFAPEIVKPTIAALREFQGGRLYGKYGFIDSFNPSFTWPDATSGSVDPRLGWIDDDLLGIDQGPIVAMLANYRSDFIWSRMRDCAPIRRGLQRAGFTGGWLDS</sequence>
<dbReference type="InterPro" id="IPR016883">
    <property type="entry name" value="UCP028431"/>
</dbReference>